<dbReference type="AlphaFoldDB" id="A0A6I8PND3"/>
<dbReference type="PANTHER" id="PTHR21468:SF1">
    <property type="entry name" value="COILED-COIL DOMAIN-CONTAINING PROTEIN 83"/>
    <property type="match status" value="1"/>
</dbReference>
<protein>
    <submittedName>
        <fullName evidence="2">Coiled-coil domain containing 83</fullName>
    </submittedName>
</protein>
<dbReference type="Ensembl" id="ENSOANT00000063104.1">
    <property type="protein sequence ID" value="ENSOANP00000053196.1"/>
    <property type="gene ID" value="ENSOANG00000013206.3"/>
</dbReference>
<dbReference type="InterPro" id="IPR026702">
    <property type="entry name" value="CCDC83"/>
</dbReference>
<evidence type="ECO:0000313" key="2">
    <source>
        <dbReference type="Ensembl" id="ENSOANP00000053196.1"/>
    </source>
</evidence>
<sequence>MLTARSPGAEASGSWIIHMVVNMEKKKKTETQDGPPKENKMPFSEALIAYHIEIKEEAIEQLLVQVKKLKEKNLKSQERNERLKKEQLWHIKNILGKMRDEEKKLEHEPIVTKEEIEEAMKEKWRFVKDQEKNLEDMRVRVESAEKKYIQKRSEKEYLEEYKNVGSKKHANEISSLENEIQIIKKNTEKMIENFRLTAEEAIKKIGRFTLMQVDDKKELATKKAVRSIDRNSYTEIKENDWLKREVTLYRKEVEELELDTQLLEEENIKLVSEMFDCRLKDLKVPRHLFLTQCAGLEDHPRERRGRWKTEPLILGSKIAPWDKERLSFKPDSPDASVAPKEGHFLHEGSRLSGSSASGLGSLLYQEDQDFREYTEMGSLDVKFMRVEGLAMPIHKDEKEVPDRREYQGLQEPGCHITRRTAKSLL</sequence>
<dbReference type="FunCoup" id="A0A6I8PND3">
    <property type="interactions" value="13"/>
</dbReference>
<reference evidence="2 3" key="1">
    <citation type="journal article" date="2008" name="Nature">
        <title>Genome analysis of the platypus reveals unique signatures of evolution.</title>
        <authorList>
            <person name="Warren W.C."/>
            <person name="Hillier L.W."/>
            <person name="Marshall Graves J.A."/>
            <person name="Birney E."/>
            <person name="Ponting C.P."/>
            <person name="Grutzner F."/>
            <person name="Belov K."/>
            <person name="Miller W."/>
            <person name="Clarke L."/>
            <person name="Chinwalla A.T."/>
            <person name="Yang S.P."/>
            <person name="Heger A."/>
            <person name="Locke D.P."/>
            <person name="Miethke P."/>
            <person name="Waters P.D."/>
            <person name="Veyrunes F."/>
            <person name="Fulton L."/>
            <person name="Fulton B."/>
            <person name="Graves T."/>
            <person name="Wallis J."/>
            <person name="Puente X.S."/>
            <person name="Lopez-Otin C."/>
            <person name="Ordonez G.R."/>
            <person name="Eichler E.E."/>
            <person name="Chen L."/>
            <person name="Cheng Z."/>
            <person name="Deakin J.E."/>
            <person name="Alsop A."/>
            <person name="Thompson K."/>
            <person name="Kirby P."/>
            <person name="Papenfuss A.T."/>
            <person name="Wakefield M.J."/>
            <person name="Olender T."/>
            <person name="Lancet D."/>
            <person name="Huttley G.A."/>
            <person name="Smit A.F."/>
            <person name="Pask A."/>
            <person name="Temple-Smith P."/>
            <person name="Batzer M.A."/>
            <person name="Walker J.A."/>
            <person name="Konkel M.K."/>
            <person name="Harris R.S."/>
            <person name="Whittington C.M."/>
            <person name="Wong E.S."/>
            <person name="Gemmell N.J."/>
            <person name="Buschiazzo E."/>
            <person name="Vargas Jentzsch I.M."/>
            <person name="Merkel A."/>
            <person name="Schmitz J."/>
            <person name="Zemann A."/>
            <person name="Churakov G."/>
            <person name="Kriegs J.O."/>
            <person name="Brosius J."/>
            <person name="Murchison E.P."/>
            <person name="Sachidanandam R."/>
            <person name="Smith C."/>
            <person name="Hannon G.J."/>
            <person name="Tsend-Ayush E."/>
            <person name="McMillan D."/>
            <person name="Attenborough R."/>
            <person name="Rens W."/>
            <person name="Ferguson-Smith M."/>
            <person name="Lefevre C.M."/>
            <person name="Sharp J.A."/>
            <person name="Nicholas K.R."/>
            <person name="Ray D.A."/>
            <person name="Kube M."/>
            <person name="Reinhardt R."/>
            <person name="Pringle T.H."/>
            <person name="Taylor J."/>
            <person name="Jones R.C."/>
            <person name="Nixon B."/>
            <person name="Dacheux J.L."/>
            <person name="Niwa H."/>
            <person name="Sekita Y."/>
            <person name="Huang X."/>
            <person name="Stark A."/>
            <person name="Kheradpour P."/>
            <person name="Kellis M."/>
            <person name="Flicek P."/>
            <person name="Chen Y."/>
            <person name="Webber C."/>
            <person name="Hardison R."/>
            <person name="Nelson J."/>
            <person name="Hallsworth-Pepin K."/>
            <person name="Delehaunty K."/>
            <person name="Markovic C."/>
            <person name="Minx P."/>
            <person name="Feng Y."/>
            <person name="Kremitzki C."/>
            <person name="Mitreva M."/>
            <person name="Glasscock J."/>
            <person name="Wylie T."/>
            <person name="Wohldmann P."/>
            <person name="Thiru P."/>
            <person name="Nhan M.N."/>
            <person name="Pohl C.S."/>
            <person name="Smith S.M."/>
            <person name="Hou S."/>
            <person name="Nefedov M."/>
            <person name="de Jong P.J."/>
            <person name="Renfree M.B."/>
            <person name="Mardis E.R."/>
            <person name="Wilson R.K."/>
        </authorList>
    </citation>
    <scope>NUCLEOTIDE SEQUENCE [LARGE SCALE GENOMIC DNA]</scope>
    <source>
        <strain evidence="2 3">Glennie</strain>
    </source>
</reference>
<dbReference type="OMA" id="DMRIQIS"/>
<dbReference type="OrthoDB" id="10005859at2759"/>
<dbReference type="PANTHER" id="PTHR21468">
    <property type="entry name" value="HSD9"/>
    <property type="match status" value="1"/>
</dbReference>
<feature type="coiled-coil region" evidence="1">
    <location>
        <begin position="239"/>
        <end position="273"/>
    </location>
</feature>
<evidence type="ECO:0000256" key="1">
    <source>
        <dbReference type="SAM" id="Coils"/>
    </source>
</evidence>
<dbReference type="Proteomes" id="UP000002279">
    <property type="component" value="Chromosome 20"/>
</dbReference>
<organism evidence="2 3">
    <name type="scientific">Ornithorhynchus anatinus</name>
    <name type="common">Duckbill platypus</name>
    <dbReference type="NCBI Taxonomy" id="9258"/>
    <lineage>
        <taxon>Eukaryota</taxon>
        <taxon>Metazoa</taxon>
        <taxon>Chordata</taxon>
        <taxon>Craniata</taxon>
        <taxon>Vertebrata</taxon>
        <taxon>Euteleostomi</taxon>
        <taxon>Mammalia</taxon>
        <taxon>Monotremata</taxon>
        <taxon>Ornithorhynchidae</taxon>
        <taxon>Ornithorhynchus</taxon>
    </lineage>
</organism>
<name>A0A6I8PND3_ORNAN</name>
<keyword evidence="1" id="KW-0175">Coiled coil</keyword>
<dbReference type="KEGG" id="oaa:100082032"/>
<dbReference type="GeneTree" id="ENSGT00390000013087"/>
<evidence type="ECO:0000313" key="3">
    <source>
        <dbReference type="Proteomes" id="UP000002279"/>
    </source>
</evidence>
<reference evidence="2" key="3">
    <citation type="submission" date="2025-09" db="UniProtKB">
        <authorList>
            <consortium name="Ensembl"/>
        </authorList>
    </citation>
    <scope>IDENTIFICATION</scope>
    <source>
        <strain evidence="2">Glennie</strain>
    </source>
</reference>
<accession>A0A6I8PND3</accession>
<proteinExistence type="predicted"/>
<dbReference type="RefSeq" id="XP_028903671.1">
    <property type="nucleotide sequence ID" value="XM_029047838.2"/>
</dbReference>
<dbReference type="Bgee" id="ENSOANG00000013206">
    <property type="expression patterns" value="Expressed in testis and 2 other cell types or tissues"/>
</dbReference>
<gene>
    <name evidence="2" type="primary">CCDC83</name>
</gene>
<keyword evidence="3" id="KW-1185">Reference proteome</keyword>
<feature type="coiled-coil region" evidence="1">
    <location>
        <begin position="127"/>
        <end position="204"/>
    </location>
</feature>
<feature type="coiled-coil region" evidence="1">
    <location>
        <begin position="52"/>
        <end position="86"/>
    </location>
</feature>
<dbReference type="InParanoid" id="A0A6I8PND3"/>
<reference evidence="2" key="2">
    <citation type="submission" date="2025-08" db="UniProtKB">
        <authorList>
            <consortium name="Ensembl"/>
        </authorList>
    </citation>
    <scope>IDENTIFICATION</scope>
    <source>
        <strain evidence="2">Glennie</strain>
    </source>
</reference>
<dbReference type="GeneID" id="100082032"/>
<dbReference type="CTD" id="220047"/>